<protein>
    <submittedName>
        <fullName evidence="2">HlyD family efflux transporter periplasmic adaptor subunit</fullName>
    </submittedName>
</protein>
<dbReference type="Gene3D" id="2.40.30.170">
    <property type="match status" value="1"/>
</dbReference>
<dbReference type="EMBL" id="SHBN01000021">
    <property type="protein sequence ID" value="RZO11966.1"/>
    <property type="molecule type" value="Genomic_DNA"/>
</dbReference>
<accession>A0A520LSK7</accession>
<evidence type="ECO:0000259" key="1">
    <source>
        <dbReference type="Pfam" id="PF25954"/>
    </source>
</evidence>
<dbReference type="GO" id="GO:0015562">
    <property type="term" value="F:efflux transmembrane transporter activity"/>
    <property type="evidence" value="ECO:0007669"/>
    <property type="project" value="TreeGrafter"/>
</dbReference>
<evidence type="ECO:0000313" key="3">
    <source>
        <dbReference type="Proteomes" id="UP000319023"/>
    </source>
</evidence>
<dbReference type="InterPro" id="IPR058792">
    <property type="entry name" value="Beta-barrel_RND_2"/>
</dbReference>
<dbReference type="SUPFAM" id="SSF111369">
    <property type="entry name" value="HlyD-like secretion proteins"/>
    <property type="match status" value="1"/>
</dbReference>
<gene>
    <name evidence="2" type="ORF">EVB01_01525</name>
</gene>
<dbReference type="Pfam" id="PF25954">
    <property type="entry name" value="Beta-barrel_RND_2"/>
    <property type="match status" value="1"/>
</dbReference>
<comment type="caution">
    <text evidence="2">The sequence shown here is derived from an EMBL/GenBank/DDBJ whole genome shotgun (WGS) entry which is preliminary data.</text>
</comment>
<sequence length="275" mass="29985">MISGQFVEEATLAEKVDNKLSSVVISESQPIFFSPSITLNSSATSEKRVDILAKTSGEVMPNNVLQGDWVEKDQVLCRLGVVELNRTEVKAPFKGYIERIVKPGNYLSKGQTCAVIIELDPITFIAEVPETEIKKVINEQKVSIELVTGEVIKSKLSFVSKSASSSTRTFRVEAKVSNANGRIRDGITGTMTIQTNKVLASKISPSILLLSDEGDIGVRVVNDNDEVKFLPINIIEDTNDGIWVTGIPNLSKLIVLGQGFVKNGEKVQTTFLSDV</sequence>
<dbReference type="PANTHER" id="PTHR30469:SF29">
    <property type="entry name" value="BLR2860 PROTEIN"/>
    <property type="match status" value="1"/>
</dbReference>
<dbReference type="Gene3D" id="2.40.50.100">
    <property type="match status" value="1"/>
</dbReference>
<dbReference type="Proteomes" id="UP000319023">
    <property type="component" value="Unassembled WGS sequence"/>
</dbReference>
<dbReference type="AlphaFoldDB" id="A0A520LSK7"/>
<evidence type="ECO:0000313" key="2">
    <source>
        <dbReference type="EMBL" id="RZO11966.1"/>
    </source>
</evidence>
<name>A0A520LSK7_9GAMM</name>
<reference evidence="2 3" key="1">
    <citation type="submission" date="2019-02" db="EMBL/GenBank/DDBJ databases">
        <title>Prokaryotic population dynamics and viral predation in marine succession experiment using metagenomics: the confinement effect.</title>
        <authorList>
            <person name="Haro-Moreno J.M."/>
            <person name="Rodriguez-Valera F."/>
            <person name="Lopez-Perez M."/>
        </authorList>
    </citation>
    <scope>NUCLEOTIDE SEQUENCE [LARGE SCALE GENOMIC DNA]</scope>
    <source>
        <strain evidence="2">MED-G168</strain>
    </source>
</reference>
<dbReference type="PANTHER" id="PTHR30469">
    <property type="entry name" value="MULTIDRUG RESISTANCE PROTEIN MDTA"/>
    <property type="match status" value="1"/>
</dbReference>
<dbReference type="GO" id="GO:1990281">
    <property type="term" value="C:efflux pump complex"/>
    <property type="evidence" value="ECO:0007669"/>
    <property type="project" value="TreeGrafter"/>
</dbReference>
<organism evidence="2 3">
    <name type="scientific">SAR86 cluster bacterium</name>
    <dbReference type="NCBI Taxonomy" id="2030880"/>
    <lineage>
        <taxon>Bacteria</taxon>
        <taxon>Pseudomonadati</taxon>
        <taxon>Pseudomonadota</taxon>
        <taxon>Gammaproteobacteria</taxon>
        <taxon>SAR86 cluster</taxon>
    </lineage>
</organism>
<proteinExistence type="predicted"/>
<feature type="domain" description="CusB-like beta-barrel" evidence="1">
    <location>
        <begin position="126"/>
        <end position="196"/>
    </location>
</feature>